<name>A0A1J0ETY4_9PSED</name>
<proteinExistence type="predicted"/>
<protein>
    <recommendedName>
        <fullName evidence="3">HTH deoR-type domain-containing protein</fullName>
    </recommendedName>
</protein>
<evidence type="ECO:0000313" key="5">
    <source>
        <dbReference type="Proteomes" id="UP000182567"/>
    </source>
</evidence>
<dbReference type="Gene3D" id="1.10.10.10">
    <property type="entry name" value="Winged helix-like DNA-binding domain superfamily/Winged helix DNA-binding domain"/>
    <property type="match status" value="1"/>
</dbReference>
<keyword evidence="4" id="KW-0614">Plasmid</keyword>
<gene>
    <name evidence="4" type="ORF">BLL42_28250</name>
</gene>
<evidence type="ECO:0000259" key="3">
    <source>
        <dbReference type="Pfam" id="PF08220"/>
    </source>
</evidence>
<dbReference type="InterPro" id="IPR036388">
    <property type="entry name" value="WH-like_DNA-bd_sf"/>
</dbReference>
<evidence type="ECO:0000256" key="2">
    <source>
        <dbReference type="ARBA" id="ARBA00023163"/>
    </source>
</evidence>
<evidence type="ECO:0000313" key="4">
    <source>
        <dbReference type="EMBL" id="APC19605.1"/>
    </source>
</evidence>
<evidence type="ECO:0000256" key="1">
    <source>
        <dbReference type="ARBA" id="ARBA00023015"/>
    </source>
</evidence>
<organism evidence="4 5">
    <name type="scientific">Pseudomonas frederiksbergensis</name>
    <dbReference type="NCBI Taxonomy" id="104087"/>
    <lineage>
        <taxon>Bacteria</taxon>
        <taxon>Pseudomonadati</taxon>
        <taxon>Pseudomonadota</taxon>
        <taxon>Gammaproteobacteria</taxon>
        <taxon>Pseudomonadales</taxon>
        <taxon>Pseudomonadaceae</taxon>
        <taxon>Pseudomonas</taxon>
    </lineage>
</organism>
<keyword evidence="1" id="KW-0805">Transcription regulation</keyword>
<dbReference type="InterPro" id="IPR001034">
    <property type="entry name" value="DeoR_HTH"/>
</dbReference>
<reference evidence="5" key="1">
    <citation type="submission" date="2016-10" db="EMBL/GenBank/DDBJ databases">
        <title>Pseudomonas frederiksbergensis ERGS4:02 complete genome.</title>
        <authorList>
            <person name="Kumar R."/>
            <person name="Acharya V."/>
            <person name="Singh D."/>
        </authorList>
    </citation>
    <scope>NUCLEOTIDE SEQUENCE [LARGE SCALE GENOMIC DNA]</scope>
    <source>
        <strain evidence="5">ERGS4:02</strain>
        <plasmid evidence="5">Plasmid unnamed1</plasmid>
    </source>
</reference>
<dbReference type="InterPro" id="IPR036390">
    <property type="entry name" value="WH_DNA-bd_sf"/>
</dbReference>
<dbReference type="EMBL" id="CP017887">
    <property type="protein sequence ID" value="APC19605.1"/>
    <property type="molecule type" value="Genomic_DNA"/>
</dbReference>
<dbReference type="GeneID" id="46912169"/>
<accession>A0A1J0ETY4</accession>
<dbReference type="AlphaFoldDB" id="A0A1J0ETY4"/>
<geneLocation type="plasmid" evidence="4">
    <name>unnamed1</name>
</geneLocation>
<dbReference type="Pfam" id="PF08220">
    <property type="entry name" value="HTH_DeoR"/>
    <property type="match status" value="1"/>
</dbReference>
<dbReference type="GO" id="GO:0003700">
    <property type="term" value="F:DNA-binding transcription factor activity"/>
    <property type="evidence" value="ECO:0007669"/>
    <property type="project" value="InterPro"/>
</dbReference>
<dbReference type="RefSeq" id="WP_071556099.1">
    <property type="nucleotide sequence ID" value="NZ_CP017887.1"/>
</dbReference>
<dbReference type="SUPFAM" id="SSF46785">
    <property type="entry name" value="Winged helix' DNA-binding domain"/>
    <property type="match status" value="1"/>
</dbReference>
<sequence>MTTLDEQLEKAFIIASFTANRFLVDHMRRASHELNLDLESLIILGVLAHANISTSIIPGQSYKKQMPISINPIRTSDISAICNIPKETTRRKLKKLKDRGIINRNHEGLWLINPIGIDEKTRLFTKEMIKRLLQTAKNIEAILASQ</sequence>
<dbReference type="Proteomes" id="UP000182567">
    <property type="component" value="Plasmid unnamed1"/>
</dbReference>
<feature type="domain" description="HTH deoR-type" evidence="3">
    <location>
        <begin position="73"/>
        <end position="112"/>
    </location>
</feature>
<keyword evidence="2" id="KW-0804">Transcription</keyword>